<accession>A0A8J5SHL5</accession>
<dbReference type="EMBL" id="JAAALK010000283">
    <property type="protein sequence ID" value="KAG8076421.1"/>
    <property type="molecule type" value="Genomic_DNA"/>
</dbReference>
<reference evidence="1" key="2">
    <citation type="submission" date="2021-02" db="EMBL/GenBank/DDBJ databases">
        <authorList>
            <person name="Kimball J.A."/>
            <person name="Haas M.W."/>
            <person name="Macchietto M."/>
            <person name="Kono T."/>
            <person name="Duquette J."/>
            <person name="Shao M."/>
        </authorList>
    </citation>
    <scope>NUCLEOTIDE SEQUENCE</scope>
    <source>
        <tissue evidence="1">Fresh leaf tissue</tissue>
    </source>
</reference>
<evidence type="ECO:0000313" key="2">
    <source>
        <dbReference type="Proteomes" id="UP000729402"/>
    </source>
</evidence>
<sequence>MLSPLPSDNDYYGRGNAMDPDAVDVDDVVSLKVSLLEDCQIGKTSFVVTSRNPSDVSPCFFTLSLTLIIFEKIASC</sequence>
<name>A0A8J5SHL5_ZIZPA</name>
<organism evidence="1 2">
    <name type="scientific">Zizania palustris</name>
    <name type="common">Northern wild rice</name>
    <dbReference type="NCBI Taxonomy" id="103762"/>
    <lineage>
        <taxon>Eukaryota</taxon>
        <taxon>Viridiplantae</taxon>
        <taxon>Streptophyta</taxon>
        <taxon>Embryophyta</taxon>
        <taxon>Tracheophyta</taxon>
        <taxon>Spermatophyta</taxon>
        <taxon>Magnoliopsida</taxon>
        <taxon>Liliopsida</taxon>
        <taxon>Poales</taxon>
        <taxon>Poaceae</taxon>
        <taxon>BOP clade</taxon>
        <taxon>Oryzoideae</taxon>
        <taxon>Oryzeae</taxon>
        <taxon>Zizaniinae</taxon>
        <taxon>Zizania</taxon>
    </lineage>
</organism>
<protein>
    <submittedName>
        <fullName evidence="1">Uncharacterized protein</fullName>
    </submittedName>
</protein>
<proteinExistence type="predicted"/>
<gene>
    <name evidence="1" type="ORF">GUJ93_ZPchr0006g41927</name>
</gene>
<keyword evidence="2" id="KW-1185">Reference proteome</keyword>
<comment type="caution">
    <text evidence="1">The sequence shown here is derived from an EMBL/GenBank/DDBJ whole genome shotgun (WGS) entry which is preliminary data.</text>
</comment>
<dbReference type="Proteomes" id="UP000729402">
    <property type="component" value="Unassembled WGS sequence"/>
</dbReference>
<evidence type="ECO:0000313" key="1">
    <source>
        <dbReference type="EMBL" id="KAG8076421.1"/>
    </source>
</evidence>
<dbReference type="AlphaFoldDB" id="A0A8J5SHL5"/>
<reference evidence="1" key="1">
    <citation type="journal article" date="2021" name="bioRxiv">
        <title>Whole Genome Assembly and Annotation of Northern Wild Rice, Zizania palustris L., Supports a Whole Genome Duplication in the Zizania Genus.</title>
        <authorList>
            <person name="Haas M."/>
            <person name="Kono T."/>
            <person name="Macchietto M."/>
            <person name="Millas R."/>
            <person name="McGilp L."/>
            <person name="Shao M."/>
            <person name="Duquette J."/>
            <person name="Hirsch C.N."/>
            <person name="Kimball J."/>
        </authorList>
    </citation>
    <scope>NUCLEOTIDE SEQUENCE</scope>
    <source>
        <tissue evidence="1">Fresh leaf tissue</tissue>
    </source>
</reference>